<dbReference type="InterPro" id="IPR025346">
    <property type="entry name" value="DUF4250"/>
</dbReference>
<organism evidence="1 3">
    <name type="scientific">Catenibacterium mitsuokai</name>
    <dbReference type="NCBI Taxonomy" id="100886"/>
    <lineage>
        <taxon>Bacteria</taxon>
        <taxon>Bacillati</taxon>
        <taxon>Bacillota</taxon>
        <taxon>Erysipelotrichia</taxon>
        <taxon>Erysipelotrichales</taxon>
        <taxon>Coprobacillaceae</taxon>
        <taxon>Catenibacterium</taxon>
    </lineage>
</organism>
<keyword evidence="4" id="KW-1185">Reference proteome</keyword>
<evidence type="ECO:0000313" key="1">
    <source>
        <dbReference type="EMBL" id="MBV3382645.1"/>
    </source>
</evidence>
<dbReference type="Proteomes" id="UP001197492">
    <property type="component" value="Unassembled WGS sequence"/>
</dbReference>
<dbReference type="Proteomes" id="UP001196408">
    <property type="component" value="Unassembled WGS sequence"/>
</dbReference>
<dbReference type="EMBL" id="JAHOEF010000025">
    <property type="protein sequence ID" value="MBV3382645.1"/>
    <property type="molecule type" value="Genomic_DNA"/>
</dbReference>
<protein>
    <submittedName>
        <fullName evidence="1">DUF4250 domain-containing protein</fullName>
    </submittedName>
</protein>
<sequence length="59" mass="7181">MSEMPKDPVMLLSWLNMKLRDQYEDLADLCYDYHIPMQEIVDKMEAIGYHYTYKSNQFK</sequence>
<comment type="caution">
    <text evidence="1">The sequence shown here is derived from an EMBL/GenBank/DDBJ whole genome shotgun (WGS) entry which is preliminary data.</text>
</comment>
<evidence type="ECO:0000313" key="3">
    <source>
        <dbReference type="Proteomes" id="UP001196408"/>
    </source>
</evidence>
<dbReference type="EMBL" id="JAHOEL010000035">
    <property type="protein sequence ID" value="MBV3392925.1"/>
    <property type="molecule type" value="Genomic_DNA"/>
</dbReference>
<dbReference type="RefSeq" id="WP_022424745.1">
    <property type="nucleotide sequence ID" value="NZ_JADPAM010000045.1"/>
</dbReference>
<gene>
    <name evidence="1" type="ORF">KSV97_05250</name>
    <name evidence="2" type="ORF">KSW06_06610</name>
</gene>
<name>A0AAW4MVE7_9FIRM</name>
<reference evidence="1 4" key="1">
    <citation type="submission" date="2021-06" db="EMBL/GenBank/DDBJ databases">
        <title>Collection of gut derived symbiotic bacterial strains cultured from healthy donors.</title>
        <authorList>
            <person name="Lin H."/>
            <person name="Littmann E."/>
            <person name="Pamer E.G."/>
        </authorList>
    </citation>
    <scope>NUCLEOTIDE SEQUENCE</scope>
    <source>
        <strain evidence="2 4">MSK.21.70</strain>
        <strain evidence="1">MSK.21.82</strain>
    </source>
</reference>
<accession>A0AAW4MVE7</accession>
<dbReference type="AlphaFoldDB" id="A0AAW4MVE7"/>
<dbReference type="Pfam" id="PF14056">
    <property type="entry name" value="DUF4250"/>
    <property type="match status" value="1"/>
</dbReference>
<proteinExistence type="predicted"/>
<dbReference type="GeneID" id="301323976"/>
<evidence type="ECO:0000313" key="2">
    <source>
        <dbReference type="EMBL" id="MBV3392925.1"/>
    </source>
</evidence>
<evidence type="ECO:0000313" key="4">
    <source>
        <dbReference type="Proteomes" id="UP001197492"/>
    </source>
</evidence>